<dbReference type="InterPro" id="IPR005325">
    <property type="entry name" value="DUF308_memb"/>
</dbReference>
<keyword evidence="1" id="KW-0812">Transmembrane</keyword>
<dbReference type="EMBL" id="FNRA01000004">
    <property type="protein sequence ID" value="SEA63294.1"/>
    <property type="molecule type" value="Genomic_DNA"/>
</dbReference>
<keyword evidence="1" id="KW-1133">Transmembrane helix</keyword>
<name>A0A1H4CSH5_9SPHI</name>
<evidence type="ECO:0000313" key="2">
    <source>
        <dbReference type="EMBL" id="SEA63294.1"/>
    </source>
</evidence>
<feature type="transmembrane region" description="Helical" evidence="1">
    <location>
        <begin position="165"/>
        <end position="184"/>
    </location>
</feature>
<feature type="transmembrane region" description="Helical" evidence="1">
    <location>
        <begin position="83"/>
        <end position="102"/>
    </location>
</feature>
<dbReference type="STRING" id="425514.SAMN05443550_104167"/>
<reference evidence="2 3" key="1">
    <citation type="submission" date="2016-10" db="EMBL/GenBank/DDBJ databases">
        <authorList>
            <person name="de Groot N.N."/>
        </authorList>
    </citation>
    <scope>NUCLEOTIDE SEQUENCE [LARGE SCALE GENOMIC DNA]</scope>
    <source>
        <strain evidence="2 3">DSM 19033</strain>
    </source>
</reference>
<feature type="transmembrane region" description="Helical" evidence="1">
    <location>
        <begin position="51"/>
        <end position="71"/>
    </location>
</feature>
<feature type="transmembrane region" description="Helical" evidence="1">
    <location>
        <begin position="27"/>
        <end position="45"/>
    </location>
</feature>
<proteinExistence type="predicted"/>
<evidence type="ECO:0008006" key="4">
    <source>
        <dbReference type="Google" id="ProtNLM"/>
    </source>
</evidence>
<evidence type="ECO:0000313" key="3">
    <source>
        <dbReference type="Proteomes" id="UP000198850"/>
    </source>
</evidence>
<accession>A0A1H4CSH5</accession>
<feature type="transmembrane region" description="Helical" evidence="1">
    <location>
        <begin position="108"/>
        <end position="128"/>
    </location>
</feature>
<protein>
    <recommendedName>
        <fullName evidence="4">DUF308 domain-containing protein</fullName>
    </recommendedName>
</protein>
<keyword evidence="1" id="KW-0472">Membrane</keyword>
<feature type="transmembrane region" description="Helical" evidence="1">
    <location>
        <begin position="140"/>
        <end position="159"/>
    </location>
</feature>
<dbReference type="Proteomes" id="UP000198850">
    <property type="component" value="Unassembled WGS sequence"/>
</dbReference>
<organism evidence="2 3">
    <name type="scientific">Pedobacter hartonius</name>
    <dbReference type="NCBI Taxonomy" id="425514"/>
    <lineage>
        <taxon>Bacteria</taxon>
        <taxon>Pseudomonadati</taxon>
        <taxon>Bacteroidota</taxon>
        <taxon>Sphingobacteriia</taxon>
        <taxon>Sphingobacteriales</taxon>
        <taxon>Sphingobacteriaceae</taxon>
        <taxon>Pedobacter</taxon>
    </lineage>
</organism>
<gene>
    <name evidence="2" type="ORF">SAMN05443550_104167</name>
</gene>
<dbReference type="AlphaFoldDB" id="A0A1H4CSH5"/>
<sequence>MTTTTNQSNSYVSSEAVETATSLRKLYFTRVAFSVLWIILVVTLGKTDNTIATILFIIYPAWDLVATFLDIKANPPASNKTPQYINAAISVITTIAVIVALQTGIPQALMVFGAWASLTGLMQLVLGLRRRKHFEGQWPMIISGAQSMLAGGFIIYTAHVPNQGIASLAGYSAFGAFYFALAAFRLSKTIKNVTVGA</sequence>
<evidence type="ECO:0000256" key="1">
    <source>
        <dbReference type="SAM" id="Phobius"/>
    </source>
</evidence>
<dbReference type="Pfam" id="PF03729">
    <property type="entry name" value="DUF308"/>
    <property type="match status" value="1"/>
</dbReference>
<keyword evidence="3" id="KW-1185">Reference proteome</keyword>
<dbReference type="OrthoDB" id="960912at2"/>
<dbReference type="RefSeq" id="WP_090556304.1">
    <property type="nucleotide sequence ID" value="NZ_FNRA01000004.1"/>
</dbReference>